<reference evidence="1 2" key="1">
    <citation type="submission" date="2010-03" db="EMBL/GenBank/DDBJ databases">
        <title>The genome sequence of Bacteriodes xylanisolvens XB1A.</title>
        <authorList>
            <consortium name="metaHIT consortium -- http://www.metahit.eu/"/>
            <person name="Pajon A."/>
            <person name="Turner K."/>
            <person name="Parkhill J."/>
            <person name="Bernalier A."/>
        </authorList>
    </citation>
    <scope>NUCLEOTIDE SEQUENCE [LARGE SCALE GENOMIC DNA]</scope>
    <source>
        <strain evidence="1 2">XB1A</strain>
    </source>
</reference>
<evidence type="ECO:0000313" key="1">
    <source>
        <dbReference type="EMBL" id="CBK69165.1"/>
    </source>
</evidence>
<gene>
    <name evidence="1" type="ORF">BXY_42650</name>
</gene>
<reference evidence="1 2" key="2">
    <citation type="submission" date="2010-03" db="EMBL/GenBank/DDBJ databases">
        <authorList>
            <person name="Pajon A."/>
        </authorList>
    </citation>
    <scope>NUCLEOTIDE SEQUENCE [LARGE SCALE GENOMIC DNA]</scope>
    <source>
        <strain evidence="1 2">XB1A</strain>
    </source>
</reference>
<proteinExistence type="predicted"/>
<dbReference type="KEGG" id="bxy:BXY_42650"/>
<name>D6D413_9BACE</name>
<dbReference type="Proteomes" id="UP000008795">
    <property type="component" value="Chromosome"/>
</dbReference>
<protein>
    <submittedName>
        <fullName evidence="1">Uncharacterized protein</fullName>
    </submittedName>
</protein>
<evidence type="ECO:0000313" key="2">
    <source>
        <dbReference type="Proteomes" id="UP000008795"/>
    </source>
</evidence>
<dbReference type="EMBL" id="FP929033">
    <property type="protein sequence ID" value="CBK69165.1"/>
    <property type="molecule type" value="Genomic_DNA"/>
</dbReference>
<accession>D6D413</accession>
<organism evidence="1 2">
    <name type="scientific">Bacteroides xylanisolvens XB1A</name>
    <dbReference type="NCBI Taxonomy" id="657309"/>
    <lineage>
        <taxon>Bacteria</taxon>
        <taxon>Pseudomonadati</taxon>
        <taxon>Bacteroidota</taxon>
        <taxon>Bacteroidia</taxon>
        <taxon>Bacteroidales</taxon>
        <taxon>Bacteroidaceae</taxon>
        <taxon>Bacteroides</taxon>
    </lineage>
</organism>
<dbReference type="HOGENOM" id="CLU_3402244_0_0_10"/>
<sequence length="30" mass="3075">MTEGLAVLIIANVANAMKTIKAVTANKGKC</sequence>
<dbReference type="AlphaFoldDB" id="D6D413"/>